<feature type="compositionally biased region" description="Basic and acidic residues" evidence="1">
    <location>
        <begin position="165"/>
        <end position="180"/>
    </location>
</feature>
<feature type="compositionally biased region" description="Polar residues" evidence="1">
    <location>
        <begin position="355"/>
        <end position="373"/>
    </location>
</feature>
<evidence type="ECO:0000256" key="1">
    <source>
        <dbReference type="SAM" id="MobiDB-lite"/>
    </source>
</evidence>
<reference evidence="2 3" key="1">
    <citation type="journal article" date="2018" name="Front. Microbiol.">
        <title>Prospects for Fungal Bioremediation of Acidic Radioactive Waste Sites: Characterization and Genome Sequence of Rhodotorula taiwanensis MD1149.</title>
        <authorList>
            <person name="Tkavc R."/>
            <person name="Matrosova V.Y."/>
            <person name="Grichenko O.E."/>
            <person name="Gostincar C."/>
            <person name="Volpe R.P."/>
            <person name="Klimenkova P."/>
            <person name="Gaidamakova E.K."/>
            <person name="Zhou C.E."/>
            <person name="Stewart B.J."/>
            <person name="Lyman M.G."/>
            <person name="Malfatti S.A."/>
            <person name="Rubinfeld B."/>
            <person name="Courtot M."/>
            <person name="Singh J."/>
            <person name="Dalgard C.L."/>
            <person name="Hamilton T."/>
            <person name="Frey K.G."/>
            <person name="Gunde-Cimerman N."/>
            <person name="Dugan L."/>
            <person name="Daly M.J."/>
        </authorList>
    </citation>
    <scope>NUCLEOTIDE SEQUENCE [LARGE SCALE GENOMIC DNA]</scope>
    <source>
        <strain evidence="2 3">MD1149</strain>
    </source>
</reference>
<protein>
    <submittedName>
        <fullName evidence="2">Uncharacterized protein</fullName>
    </submittedName>
</protein>
<organism evidence="2 3">
    <name type="scientific">Rhodotorula taiwanensis</name>
    <dbReference type="NCBI Taxonomy" id="741276"/>
    <lineage>
        <taxon>Eukaryota</taxon>
        <taxon>Fungi</taxon>
        <taxon>Dikarya</taxon>
        <taxon>Basidiomycota</taxon>
        <taxon>Pucciniomycotina</taxon>
        <taxon>Microbotryomycetes</taxon>
        <taxon>Sporidiobolales</taxon>
        <taxon>Sporidiobolaceae</taxon>
        <taxon>Rhodotorula</taxon>
    </lineage>
</organism>
<feature type="compositionally biased region" description="Polar residues" evidence="1">
    <location>
        <begin position="9"/>
        <end position="26"/>
    </location>
</feature>
<feature type="region of interest" description="Disordered" evidence="1">
    <location>
        <begin position="1"/>
        <end position="238"/>
    </location>
</feature>
<feature type="compositionally biased region" description="Polar residues" evidence="1">
    <location>
        <begin position="33"/>
        <end position="43"/>
    </location>
</feature>
<feature type="compositionally biased region" description="Polar residues" evidence="1">
    <location>
        <begin position="64"/>
        <end position="73"/>
    </location>
</feature>
<sequence>MAFFRTRKTAGTSKQVKTAGPSSSPPTAEANAQPRNSYGSANRLSLLFKKPFRPADSPPVLEPTPTSQQSATRPSLDAASTCVASDESLKTRTPPPACLPDVVGDAPSAIELGTAPRAGSTTRRAARPSIQIRPLPPLPGRESLGAIGLGLVNAPTSSDSNDTSSDEHRAGFSRMSDRRSSLPVGVEPASRNSAARADRPQSFCGVPPTARRRTSVQIAPKTSHAPEGTNAPTSSEAVAGRQRIAQFRAGWSSMSAASGEPKGRFATRSTSMIEFAATAKVKDVSHRRVSSGTLANPVTGGDSRRSSTASSLKPLALESAASHPSLKQLMKTKPIPPPPRPTRSSARYCLRPTRDFSTQTPAEWDEPSSSRSSMIGRPRNHRRGSSWGIPAQLAPGSLTPKSAVAPTLPPAPVQDSPVPSRYGLPSPSIYSVASFDTAARAGRASRGAGSLAFEDLTQIAEASSSPLPPKPVDMGSSGALAFDSPFVNYTMRLSPVTEAMRTPLVDSPAAPVPPSRSVTPAPALVDAVVCTKTDDLEATRSSLKVVVPTSADPLPRGSDSSTPQSPVSLSSSETSHATDSPATSTAESDCSASANLKKADSPFDLTTQVCLAVVALPITPTEQPFTRPSRLHAIPPAQLQARRFSEADKPVPRLRNVEAIGAEERAAKSRSFFLVQALMGDAPTNGLVRDWAKNVYSEDETSDEESLLGQPTSDESDLEED</sequence>
<feature type="region of interest" description="Disordered" evidence="1">
    <location>
        <begin position="547"/>
        <end position="589"/>
    </location>
</feature>
<dbReference type="AlphaFoldDB" id="A0A2S5BEN2"/>
<evidence type="ECO:0000313" key="2">
    <source>
        <dbReference type="EMBL" id="POY75227.1"/>
    </source>
</evidence>
<comment type="caution">
    <text evidence="2">The sequence shown here is derived from an EMBL/GenBank/DDBJ whole genome shotgun (WGS) entry which is preliminary data.</text>
</comment>
<dbReference type="OrthoDB" id="2528456at2759"/>
<name>A0A2S5BEN2_9BASI</name>
<feature type="region of interest" description="Disordered" evidence="1">
    <location>
        <begin position="281"/>
        <end position="417"/>
    </location>
</feature>
<dbReference type="EMBL" id="PJQD01000019">
    <property type="protein sequence ID" value="POY75227.1"/>
    <property type="molecule type" value="Genomic_DNA"/>
</dbReference>
<feature type="compositionally biased region" description="Low complexity" evidence="1">
    <location>
        <begin position="558"/>
        <end position="575"/>
    </location>
</feature>
<keyword evidence="3" id="KW-1185">Reference proteome</keyword>
<gene>
    <name evidence="2" type="ORF">BMF94_1859</name>
</gene>
<proteinExistence type="predicted"/>
<evidence type="ECO:0000313" key="3">
    <source>
        <dbReference type="Proteomes" id="UP000237144"/>
    </source>
</evidence>
<accession>A0A2S5BEN2</accession>
<feature type="compositionally biased region" description="Acidic residues" evidence="1">
    <location>
        <begin position="697"/>
        <end position="706"/>
    </location>
</feature>
<feature type="region of interest" description="Disordered" evidence="1">
    <location>
        <begin position="696"/>
        <end position="721"/>
    </location>
</feature>
<dbReference type="Proteomes" id="UP000237144">
    <property type="component" value="Unassembled WGS sequence"/>
</dbReference>
<feature type="compositionally biased region" description="Polar residues" evidence="1">
    <location>
        <begin position="577"/>
        <end position="589"/>
    </location>
</feature>